<dbReference type="Pfam" id="PF00795">
    <property type="entry name" value="CN_hydrolase"/>
    <property type="match status" value="1"/>
</dbReference>
<evidence type="ECO:0000313" key="8">
    <source>
        <dbReference type="Proteomes" id="UP001152797"/>
    </source>
</evidence>
<dbReference type="Gene3D" id="3.60.110.10">
    <property type="entry name" value="Carbon-nitrogen hydrolase"/>
    <property type="match status" value="1"/>
</dbReference>
<feature type="chain" id="PRO_5043270378" evidence="3">
    <location>
        <begin position="21"/>
        <end position="502"/>
    </location>
</feature>
<dbReference type="InterPro" id="IPR003010">
    <property type="entry name" value="C-N_Hydrolase"/>
</dbReference>
<keyword evidence="8" id="KW-1185">Reference proteome</keyword>
<dbReference type="Proteomes" id="UP001152797">
    <property type="component" value="Unassembled WGS sequence"/>
</dbReference>
<evidence type="ECO:0000256" key="2">
    <source>
        <dbReference type="ARBA" id="ARBA00022801"/>
    </source>
</evidence>
<comment type="caution">
    <text evidence="5">The sequence shown here is derived from an EMBL/GenBank/DDBJ whole genome shotgun (WGS) entry which is preliminary data.</text>
</comment>
<dbReference type="InterPro" id="IPR043957">
    <property type="entry name" value="Vanin_C"/>
</dbReference>
<evidence type="ECO:0000313" key="7">
    <source>
        <dbReference type="EMBL" id="CAL4777494.1"/>
    </source>
</evidence>
<feature type="domain" description="CN hydrolase" evidence="4">
    <location>
        <begin position="21"/>
        <end position="296"/>
    </location>
</feature>
<dbReference type="PROSITE" id="PS50263">
    <property type="entry name" value="CN_HYDROLASE"/>
    <property type="match status" value="1"/>
</dbReference>
<evidence type="ECO:0000313" key="5">
    <source>
        <dbReference type="EMBL" id="CAI3990182.1"/>
    </source>
</evidence>
<sequence length="502" mass="55151">MASPLGLALLAVAASESMDAMRVAVLEHRGQKRATAFETMSANLEIYDLQIQEAAQRGAKLLVTPEDGLTSFVGNQRALWWDYAASLPEPGQAEAQLPCIEASVWWPLRRLSCMALRHQVALVASLIDMKDCTEEPEFPGCDSSRDGWLLLNTAVVLDRDGRLLQKYHKANLWFEAALDESKECSPKTFSISGFEEVPFGIFICADLIHAWPPLELVTKGIRHFVMPLSWTNEMAQMQPLGWQQAWSHQMQAVLLAANTRSSSCSGSGIYVQGEAKAVAYDLEAQADQLLVTEVPLRLVEPAASPIGCPTSSDTRLLPVDEGSKWKSFQLDMTPGDHSSTLCSAATCCHVSYRSRRQGEGYVLAVLNGLDISPEVAPWAAEACAVLPCQSSSDCLTYPSEALRQHSAKWFGEFESLEMEANFSTTQEVFPQVLATSQRLLSPRAWHLHRGARSGAETTLRLALNGSAVEELVSLQLYGRPYSRDSDIQQHCHCGPKVEGVLV</sequence>
<dbReference type="Pfam" id="PF19018">
    <property type="entry name" value="Vanin_C"/>
    <property type="match status" value="1"/>
</dbReference>
<dbReference type="AlphaFoldDB" id="A0A9P1CDE6"/>
<evidence type="ECO:0000256" key="1">
    <source>
        <dbReference type="ARBA" id="ARBA00008225"/>
    </source>
</evidence>
<name>A0A9P1CDE6_9DINO</name>
<dbReference type="InterPro" id="IPR040154">
    <property type="entry name" value="Biotinidase/VNN"/>
</dbReference>
<protein>
    <submittedName>
        <fullName evidence="7">Pantetheinase</fullName>
    </submittedName>
</protein>
<dbReference type="PANTHER" id="PTHR10609:SF14">
    <property type="entry name" value="BIOTINIDASE"/>
    <property type="match status" value="1"/>
</dbReference>
<keyword evidence="2" id="KW-0378">Hydrolase</keyword>
<dbReference type="EMBL" id="CAMXCT030001446">
    <property type="protein sequence ID" value="CAL4777494.1"/>
    <property type="molecule type" value="Genomic_DNA"/>
</dbReference>
<organism evidence="5">
    <name type="scientific">Cladocopium goreaui</name>
    <dbReference type="NCBI Taxonomy" id="2562237"/>
    <lineage>
        <taxon>Eukaryota</taxon>
        <taxon>Sar</taxon>
        <taxon>Alveolata</taxon>
        <taxon>Dinophyceae</taxon>
        <taxon>Suessiales</taxon>
        <taxon>Symbiodiniaceae</taxon>
        <taxon>Cladocopium</taxon>
    </lineage>
</organism>
<proteinExistence type="inferred from homology"/>
<reference evidence="6" key="2">
    <citation type="submission" date="2024-04" db="EMBL/GenBank/DDBJ databases">
        <authorList>
            <person name="Chen Y."/>
            <person name="Shah S."/>
            <person name="Dougan E. K."/>
            <person name="Thang M."/>
            <person name="Chan C."/>
        </authorList>
    </citation>
    <scope>NUCLEOTIDE SEQUENCE [LARGE SCALE GENOMIC DNA]</scope>
</reference>
<dbReference type="PANTHER" id="PTHR10609">
    <property type="entry name" value="BIOTINIDASE-RELATED"/>
    <property type="match status" value="1"/>
</dbReference>
<reference evidence="5" key="1">
    <citation type="submission" date="2022-10" db="EMBL/GenBank/DDBJ databases">
        <authorList>
            <person name="Chen Y."/>
            <person name="Dougan E. K."/>
            <person name="Chan C."/>
            <person name="Rhodes N."/>
            <person name="Thang M."/>
        </authorList>
    </citation>
    <scope>NUCLEOTIDE SEQUENCE</scope>
</reference>
<accession>A0A9P1CDE6</accession>
<dbReference type="SUPFAM" id="SSF56317">
    <property type="entry name" value="Carbon-nitrogen hydrolase"/>
    <property type="match status" value="1"/>
</dbReference>
<feature type="signal peptide" evidence="3">
    <location>
        <begin position="1"/>
        <end position="20"/>
    </location>
</feature>
<evidence type="ECO:0000256" key="3">
    <source>
        <dbReference type="SAM" id="SignalP"/>
    </source>
</evidence>
<keyword evidence="3" id="KW-0732">Signal</keyword>
<gene>
    <name evidence="5" type="ORF">C1SCF055_LOCUS17195</name>
</gene>
<dbReference type="OrthoDB" id="10250282at2759"/>
<evidence type="ECO:0000313" key="6">
    <source>
        <dbReference type="EMBL" id="CAL1143557.1"/>
    </source>
</evidence>
<dbReference type="EMBL" id="CAMXCT010001446">
    <property type="protein sequence ID" value="CAI3990182.1"/>
    <property type="molecule type" value="Genomic_DNA"/>
</dbReference>
<evidence type="ECO:0000259" key="4">
    <source>
        <dbReference type="PROSITE" id="PS50263"/>
    </source>
</evidence>
<dbReference type="InterPro" id="IPR036526">
    <property type="entry name" value="C-N_Hydrolase_sf"/>
</dbReference>
<dbReference type="EMBL" id="CAMXCT020001446">
    <property type="protein sequence ID" value="CAL1143557.1"/>
    <property type="molecule type" value="Genomic_DNA"/>
</dbReference>
<dbReference type="GO" id="GO:0016787">
    <property type="term" value="F:hydrolase activity"/>
    <property type="evidence" value="ECO:0007669"/>
    <property type="project" value="UniProtKB-KW"/>
</dbReference>
<comment type="similarity">
    <text evidence="1">Belongs to the carbon-nitrogen hydrolase superfamily. BTD/VNN family.</text>
</comment>